<name>A0A8H6TEW9_9AGAR</name>
<evidence type="ECO:0000313" key="2">
    <source>
        <dbReference type="EMBL" id="KAF7316245.1"/>
    </source>
</evidence>
<feature type="transmembrane region" description="Helical" evidence="1">
    <location>
        <begin position="116"/>
        <end position="133"/>
    </location>
</feature>
<sequence>MDRVAESEPLLQPTAPATPDLDLPTVIAAARANRIRRVSLLLAIIVAALLEVALFARIVVAYANGNAHHKDIAFYVLGPAALTASVTTFVIIVLFRAGRRRLTTKWTRVTVQIRILVLYAVCWAIIASLITYLPEQCPHKDESDWAGTCSGLYTTTLVLNWIFIDLLLIAAYATYFRAKLVHGTNLVRHPEVRMIAAWRLAEVEDGTVQL</sequence>
<feature type="transmembrane region" description="Helical" evidence="1">
    <location>
        <begin position="40"/>
        <end position="60"/>
    </location>
</feature>
<organism evidence="2 3">
    <name type="scientific">Mycena indigotica</name>
    <dbReference type="NCBI Taxonomy" id="2126181"/>
    <lineage>
        <taxon>Eukaryota</taxon>
        <taxon>Fungi</taxon>
        <taxon>Dikarya</taxon>
        <taxon>Basidiomycota</taxon>
        <taxon>Agaricomycotina</taxon>
        <taxon>Agaricomycetes</taxon>
        <taxon>Agaricomycetidae</taxon>
        <taxon>Agaricales</taxon>
        <taxon>Marasmiineae</taxon>
        <taxon>Mycenaceae</taxon>
        <taxon>Mycena</taxon>
    </lineage>
</organism>
<keyword evidence="1" id="KW-0812">Transmembrane</keyword>
<dbReference type="RefSeq" id="XP_037226268.1">
    <property type="nucleotide sequence ID" value="XM_037358358.1"/>
</dbReference>
<comment type="caution">
    <text evidence="2">The sequence shown here is derived from an EMBL/GenBank/DDBJ whole genome shotgun (WGS) entry which is preliminary data.</text>
</comment>
<evidence type="ECO:0000313" key="3">
    <source>
        <dbReference type="Proteomes" id="UP000636479"/>
    </source>
</evidence>
<dbReference type="AlphaFoldDB" id="A0A8H6TEW9"/>
<protein>
    <submittedName>
        <fullName evidence="2">Uncharacterized protein</fullName>
    </submittedName>
</protein>
<dbReference type="OrthoDB" id="2881378at2759"/>
<keyword evidence="3" id="KW-1185">Reference proteome</keyword>
<keyword evidence="1" id="KW-1133">Transmembrane helix</keyword>
<dbReference type="GeneID" id="59340874"/>
<dbReference type="Proteomes" id="UP000636479">
    <property type="component" value="Unassembled WGS sequence"/>
</dbReference>
<dbReference type="EMBL" id="JACAZF010000001">
    <property type="protein sequence ID" value="KAF7316245.1"/>
    <property type="molecule type" value="Genomic_DNA"/>
</dbReference>
<reference evidence="2" key="1">
    <citation type="submission" date="2020-05" db="EMBL/GenBank/DDBJ databases">
        <title>Mycena genomes resolve the evolution of fungal bioluminescence.</title>
        <authorList>
            <person name="Tsai I.J."/>
        </authorList>
    </citation>
    <scope>NUCLEOTIDE SEQUENCE</scope>
    <source>
        <strain evidence="2">171206Taipei</strain>
    </source>
</reference>
<gene>
    <name evidence="2" type="ORF">MIND_00143100</name>
</gene>
<feature type="transmembrane region" description="Helical" evidence="1">
    <location>
        <begin position="153"/>
        <end position="175"/>
    </location>
</feature>
<accession>A0A8H6TEW9</accession>
<proteinExistence type="predicted"/>
<evidence type="ECO:0000256" key="1">
    <source>
        <dbReference type="SAM" id="Phobius"/>
    </source>
</evidence>
<keyword evidence="1" id="KW-0472">Membrane</keyword>
<feature type="transmembrane region" description="Helical" evidence="1">
    <location>
        <begin position="72"/>
        <end position="95"/>
    </location>
</feature>